<feature type="region of interest" description="Disordered" evidence="1">
    <location>
        <begin position="482"/>
        <end position="516"/>
    </location>
</feature>
<dbReference type="AlphaFoldDB" id="A0A9P5PJT0"/>
<evidence type="ECO:0000313" key="3">
    <source>
        <dbReference type="EMBL" id="KAF9067064.1"/>
    </source>
</evidence>
<keyword evidence="4" id="KW-1185">Reference proteome</keyword>
<keyword evidence="2" id="KW-1133">Transmembrane helix</keyword>
<evidence type="ECO:0000313" key="4">
    <source>
        <dbReference type="Proteomes" id="UP000772434"/>
    </source>
</evidence>
<feature type="compositionally biased region" description="Low complexity" evidence="1">
    <location>
        <begin position="692"/>
        <end position="710"/>
    </location>
</feature>
<evidence type="ECO:0000256" key="2">
    <source>
        <dbReference type="SAM" id="Phobius"/>
    </source>
</evidence>
<keyword evidence="2" id="KW-0812">Transmembrane</keyword>
<reference evidence="3" key="1">
    <citation type="submission" date="2020-11" db="EMBL/GenBank/DDBJ databases">
        <authorList>
            <consortium name="DOE Joint Genome Institute"/>
            <person name="Ahrendt S."/>
            <person name="Riley R."/>
            <person name="Andreopoulos W."/>
            <person name="Labutti K."/>
            <person name="Pangilinan J."/>
            <person name="Ruiz-Duenas F.J."/>
            <person name="Barrasa J.M."/>
            <person name="Sanchez-Garcia M."/>
            <person name="Camarero S."/>
            <person name="Miyauchi S."/>
            <person name="Serrano A."/>
            <person name="Linde D."/>
            <person name="Babiker R."/>
            <person name="Drula E."/>
            <person name="Ayuso-Fernandez I."/>
            <person name="Pacheco R."/>
            <person name="Padilla G."/>
            <person name="Ferreira P."/>
            <person name="Barriuso J."/>
            <person name="Kellner H."/>
            <person name="Castanera R."/>
            <person name="Alfaro M."/>
            <person name="Ramirez L."/>
            <person name="Pisabarro A.G."/>
            <person name="Kuo A."/>
            <person name="Tritt A."/>
            <person name="Lipzen A."/>
            <person name="He G."/>
            <person name="Yan M."/>
            <person name="Ng V."/>
            <person name="Cullen D."/>
            <person name="Martin F."/>
            <person name="Rosso M.-N."/>
            <person name="Henrissat B."/>
            <person name="Hibbett D."/>
            <person name="Martinez A.T."/>
            <person name="Grigoriev I.V."/>
        </authorList>
    </citation>
    <scope>NUCLEOTIDE SEQUENCE</scope>
    <source>
        <strain evidence="3">AH 40177</strain>
    </source>
</reference>
<protein>
    <recommendedName>
        <fullName evidence="5">Transmembrane protein</fullName>
    </recommendedName>
</protein>
<feature type="region of interest" description="Disordered" evidence="1">
    <location>
        <begin position="609"/>
        <end position="716"/>
    </location>
</feature>
<feature type="region of interest" description="Disordered" evidence="1">
    <location>
        <begin position="245"/>
        <end position="324"/>
    </location>
</feature>
<name>A0A9P5PJT0_9AGAR</name>
<dbReference type="Proteomes" id="UP000772434">
    <property type="component" value="Unassembled WGS sequence"/>
</dbReference>
<feature type="compositionally biased region" description="Low complexity" evidence="1">
    <location>
        <begin position="663"/>
        <end position="677"/>
    </location>
</feature>
<feature type="region of interest" description="Disordered" evidence="1">
    <location>
        <begin position="531"/>
        <end position="555"/>
    </location>
</feature>
<evidence type="ECO:0000256" key="1">
    <source>
        <dbReference type="SAM" id="MobiDB-lite"/>
    </source>
</evidence>
<accession>A0A9P5PJT0</accession>
<dbReference type="OrthoDB" id="3061923at2759"/>
<organism evidence="3 4">
    <name type="scientific">Rhodocollybia butyracea</name>
    <dbReference type="NCBI Taxonomy" id="206335"/>
    <lineage>
        <taxon>Eukaryota</taxon>
        <taxon>Fungi</taxon>
        <taxon>Dikarya</taxon>
        <taxon>Basidiomycota</taxon>
        <taxon>Agaricomycotina</taxon>
        <taxon>Agaricomycetes</taxon>
        <taxon>Agaricomycetidae</taxon>
        <taxon>Agaricales</taxon>
        <taxon>Marasmiineae</taxon>
        <taxon>Omphalotaceae</taxon>
        <taxon>Rhodocollybia</taxon>
    </lineage>
</organism>
<feature type="transmembrane region" description="Helical" evidence="2">
    <location>
        <begin position="188"/>
        <end position="211"/>
    </location>
</feature>
<feature type="compositionally biased region" description="Low complexity" evidence="1">
    <location>
        <begin position="635"/>
        <end position="646"/>
    </location>
</feature>
<dbReference type="EMBL" id="JADNRY010000078">
    <property type="protein sequence ID" value="KAF9067064.1"/>
    <property type="molecule type" value="Genomic_DNA"/>
</dbReference>
<proteinExistence type="predicted"/>
<keyword evidence="2" id="KW-0472">Membrane</keyword>
<sequence>MTGAHRFSVNQHAIHHIHARFMSNVVVGPGGQVTLVGPAPTQTSIAQVTLSASSAQPQSSVATISADLSQQASSSILATAGNSPMNTVLTTEQSTTGPVYISTTVFVTSEVAKTSSSMSTSSSDSSLASSTLIPVASVSTTASTSHLVAMPTINPSSSSTVSHSSVALAASSTSTVNSTSSVTKDPTLYVGIVLGTIVVIACLAALVAWCLRLRTHSRRRPKIAVPWADRPESSMSTFTISDLLEKGQSSSSHGDPHQRNWEPRGDRDAGEPRRTTSYLENVSSPVKRRPGPILGLPSLPPVSYPVDVQSPDHSDSYPGSYTSSLGHLQESAAYPLPNVNSSRPLPSQSDYLQRNINLHPNPPSVHIQFLTDPEFGTPRESMLKPRYLTLPEQGLDLPWDTEAPESVSEFCDELPSHLISEANLRSPGSLSEKVQQPAPVESFVPSRLPVPSAQSQSESWSSSIKANLVYAFNAVAKAAGGVHSQDQYDKLTPLPSRNTSRNRKTAPGGGTRLPVQETGWVEYFGGELVGKAPSRTGSPRLEETSEGRGVVRFPSSISQDGYLPFPSTLGGTDPTKFSLGLDFGGGLGLEGYRGNDHAFSPLPSAHPSFTPTRMSSTVSCSSTAPLVVKKKKPSVRSTSSSTIRVKNSGSQRRPKYAYGGQISSRAGSRKSSVASRASKLHALPSFGRRGSEASSLSRMSSMRSMKSTRSVLSDREELARKALAERRRWGKGTVQ</sequence>
<feature type="compositionally biased region" description="Polar residues" evidence="1">
    <location>
        <begin position="275"/>
        <end position="284"/>
    </location>
</feature>
<comment type="caution">
    <text evidence="3">The sequence shown here is derived from an EMBL/GenBank/DDBJ whole genome shotgun (WGS) entry which is preliminary data.</text>
</comment>
<feature type="compositionally biased region" description="Polar residues" evidence="1">
    <location>
        <begin position="609"/>
        <end position="624"/>
    </location>
</feature>
<feature type="compositionally biased region" description="Basic and acidic residues" evidence="1">
    <location>
        <begin position="254"/>
        <end position="274"/>
    </location>
</feature>
<gene>
    <name evidence="3" type="ORF">BDP27DRAFT_1538732</name>
</gene>
<evidence type="ECO:0008006" key="5">
    <source>
        <dbReference type="Google" id="ProtNLM"/>
    </source>
</evidence>